<dbReference type="PANTHER" id="PTHR37017">
    <property type="entry name" value="AB HYDROLASE-1 DOMAIN-CONTAINING PROTEIN-RELATED"/>
    <property type="match status" value="1"/>
</dbReference>
<comment type="caution">
    <text evidence="2">The sequence shown here is derived from an EMBL/GenBank/DDBJ whole genome shotgun (WGS) entry which is preliminary data.</text>
</comment>
<feature type="domain" description="AB hydrolase-1" evidence="1">
    <location>
        <begin position="10"/>
        <end position="221"/>
    </location>
</feature>
<name>A0A1A3BUJ4_MYCAS</name>
<dbReference type="InterPro" id="IPR052897">
    <property type="entry name" value="Sec-Metab_Biosynth_Hydrolase"/>
</dbReference>
<dbReference type="EMBL" id="LZKQ01000269">
    <property type="protein sequence ID" value="OBI77076.1"/>
    <property type="molecule type" value="Genomic_DNA"/>
</dbReference>
<dbReference type="AlphaFoldDB" id="A0A1A3BUJ4"/>
<dbReference type="SUPFAM" id="SSF53474">
    <property type="entry name" value="alpha/beta-Hydrolases"/>
    <property type="match status" value="1"/>
</dbReference>
<dbReference type="InterPro" id="IPR000073">
    <property type="entry name" value="AB_hydrolase_1"/>
</dbReference>
<evidence type="ECO:0000313" key="2">
    <source>
        <dbReference type="EMBL" id="OBI77076.1"/>
    </source>
</evidence>
<protein>
    <recommendedName>
        <fullName evidence="1">AB hydrolase-1 domain-containing protein</fullName>
    </recommendedName>
</protein>
<reference evidence="2 3" key="1">
    <citation type="submission" date="2016-06" db="EMBL/GenBank/DDBJ databases">
        <authorList>
            <person name="Kjaerup R.B."/>
            <person name="Dalgaard T.S."/>
            <person name="Juul-Madsen H.R."/>
        </authorList>
    </citation>
    <scope>NUCLEOTIDE SEQUENCE [LARGE SCALE GENOMIC DNA]</scope>
    <source>
        <strain evidence="2 3">1081914.2</strain>
    </source>
</reference>
<proteinExistence type="predicted"/>
<dbReference type="Proteomes" id="UP000093795">
    <property type="component" value="Unassembled WGS sequence"/>
</dbReference>
<dbReference type="Pfam" id="PF12697">
    <property type="entry name" value="Abhydrolase_6"/>
    <property type="match status" value="1"/>
</dbReference>
<dbReference type="Gene3D" id="3.40.50.1820">
    <property type="entry name" value="alpha/beta hydrolase"/>
    <property type="match status" value="1"/>
</dbReference>
<evidence type="ECO:0000313" key="3">
    <source>
        <dbReference type="Proteomes" id="UP000093795"/>
    </source>
</evidence>
<evidence type="ECO:0000259" key="1">
    <source>
        <dbReference type="Pfam" id="PF12697"/>
    </source>
</evidence>
<gene>
    <name evidence="2" type="ORF">A9X01_02950</name>
</gene>
<dbReference type="OrthoDB" id="9814966at2"/>
<dbReference type="InterPro" id="IPR029058">
    <property type="entry name" value="AB_hydrolase_fold"/>
</dbReference>
<organism evidence="2 3">
    <name type="scientific">Mycobacterium asiaticum</name>
    <dbReference type="NCBI Taxonomy" id="1790"/>
    <lineage>
        <taxon>Bacteria</taxon>
        <taxon>Bacillati</taxon>
        <taxon>Actinomycetota</taxon>
        <taxon>Actinomycetes</taxon>
        <taxon>Mycobacteriales</taxon>
        <taxon>Mycobacteriaceae</taxon>
        <taxon>Mycobacterium</taxon>
    </lineage>
</organism>
<sequence>MRMADSRPTLLLVHGAWMHSWVWDGVTPILAQDGWQVRLVDLPTTASQGAGNFGLYDDAALVSDCIAAIDTSVVVVGHSYGGAVVSEAAADHANVAHLVYVCAFQLDAGESLLAAAGGTPLPWWVIDGNQMTVSEPMRLFFNDIAVDDAERASMRLQPFSYPAVTQPLTRAAWRTVPSTYVICERDTAFGQGQDVFAARASEVRRLPSGHSPFLSVPTELAHTIAEAAMTR</sequence>
<dbReference type="GO" id="GO:0003824">
    <property type="term" value="F:catalytic activity"/>
    <property type="evidence" value="ECO:0007669"/>
    <property type="project" value="UniProtKB-ARBA"/>
</dbReference>
<dbReference type="PANTHER" id="PTHR37017:SF11">
    <property type="entry name" value="ESTERASE_LIPASE_THIOESTERASE DOMAIN-CONTAINING PROTEIN"/>
    <property type="match status" value="1"/>
</dbReference>
<accession>A0A1A3BUJ4</accession>